<keyword evidence="2" id="KW-1185">Reference proteome</keyword>
<comment type="caution">
    <text evidence="1">The sequence shown here is derived from an EMBL/GenBank/DDBJ whole genome shotgun (WGS) entry which is preliminary data.</text>
</comment>
<dbReference type="Proteomes" id="UP001590950">
    <property type="component" value="Unassembled WGS sequence"/>
</dbReference>
<organism evidence="1 2">
    <name type="scientific">Stereocaulon virgatum</name>
    <dbReference type="NCBI Taxonomy" id="373712"/>
    <lineage>
        <taxon>Eukaryota</taxon>
        <taxon>Fungi</taxon>
        <taxon>Dikarya</taxon>
        <taxon>Ascomycota</taxon>
        <taxon>Pezizomycotina</taxon>
        <taxon>Lecanoromycetes</taxon>
        <taxon>OSLEUM clade</taxon>
        <taxon>Lecanoromycetidae</taxon>
        <taxon>Lecanorales</taxon>
        <taxon>Lecanorineae</taxon>
        <taxon>Stereocaulaceae</taxon>
        <taxon>Stereocaulon</taxon>
    </lineage>
</organism>
<proteinExistence type="predicted"/>
<accession>A0ABR4AGT9</accession>
<evidence type="ECO:0000313" key="2">
    <source>
        <dbReference type="Proteomes" id="UP001590950"/>
    </source>
</evidence>
<reference evidence="1 2" key="1">
    <citation type="submission" date="2024-09" db="EMBL/GenBank/DDBJ databases">
        <title>Rethinking Asexuality: The Enigmatic Case of Functional Sexual Genes in Lepraria (Stereocaulaceae).</title>
        <authorList>
            <person name="Doellman M."/>
            <person name="Sun Y."/>
            <person name="Barcenas-Pena A."/>
            <person name="Lumbsch H.T."/>
            <person name="Grewe F."/>
        </authorList>
    </citation>
    <scope>NUCLEOTIDE SEQUENCE [LARGE SCALE GENOMIC DNA]</scope>
    <source>
        <strain evidence="1 2">Mercado 3170</strain>
    </source>
</reference>
<protein>
    <submittedName>
        <fullName evidence="1">Uncharacterized protein</fullName>
    </submittedName>
</protein>
<evidence type="ECO:0000313" key="1">
    <source>
        <dbReference type="EMBL" id="KAL2045012.1"/>
    </source>
</evidence>
<gene>
    <name evidence="1" type="ORF">N7G274_002787</name>
</gene>
<name>A0ABR4AGT9_9LECA</name>
<sequence>MSSSDADTVTYNGINSVEGFQLTSQGISSFLWQHECLISTQEAARQMLHLLRRSIEQKIPEGKTHCVALPEDDPDIFFV</sequence>
<dbReference type="EMBL" id="JBEFKJ010000008">
    <property type="protein sequence ID" value="KAL2045012.1"/>
    <property type="molecule type" value="Genomic_DNA"/>
</dbReference>